<evidence type="ECO:0000313" key="8">
    <source>
        <dbReference type="EMBL" id="TFZ08930.1"/>
    </source>
</evidence>
<dbReference type="EMBL" id="SMLK01000001">
    <property type="protein sequence ID" value="TFZ08930.1"/>
    <property type="molecule type" value="Genomic_DNA"/>
</dbReference>
<proteinExistence type="inferred from homology"/>
<evidence type="ECO:0000259" key="6">
    <source>
        <dbReference type="PROSITE" id="PS51898"/>
    </source>
</evidence>
<dbReference type="PANTHER" id="PTHR30349:SF64">
    <property type="entry name" value="PROPHAGE INTEGRASE INTD-RELATED"/>
    <property type="match status" value="1"/>
</dbReference>
<dbReference type="GO" id="GO:0015074">
    <property type="term" value="P:DNA integration"/>
    <property type="evidence" value="ECO:0007669"/>
    <property type="project" value="UniProtKB-KW"/>
</dbReference>
<comment type="caution">
    <text evidence="8">The sequence shown here is derived from an EMBL/GenBank/DDBJ whole genome shotgun (WGS) entry which is preliminary data.</text>
</comment>
<evidence type="ECO:0000256" key="1">
    <source>
        <dbReference type="ARBA" id="ARBA00008857"/>
    </source>
</evidence>
<dbReference type="GO" id="GO:0003677">
    <property type="term" value="F:DNA binding"/>
    <property type="evidence" value="ECO:0007669"/>
    <property type="project" value="UniProtKB-UniRule"/>
</dbReference>
<organism evidence="8 9">
    <name type="scientific">Ramlibacter humi</name>
    <dbReference type="NCBI Taxonomy" id="2530451"/>
    <lineage>
        <taxon>Bacteria</taxon>
        <taxon>Pseudomonadati</taxon>
        <taxon>Pseudomonadota</taxon>
        <taxon>Betaproteobacteria</taxon>
        <taxon>Burkholderiales</taxon>
        <taxon>Comamonadaceae</taxon>
        <taxon>Ramlibacter</taxon>
    </lineage>
</organism>
<evidence type="ECO:0000313" key="9">
    <source>
        <dbReference type="Proteomes" id="UP000297839"/>
    </source>
</evidence>
<dbReference type="InterPro" id="IPR010998">
    <property type="entry name" value="Integrase_recombinase_N"/>
</dbReference>
<evidence type="ECO:0000256" key="2">
    <source>
        <dbReference type="ARBA" id="ARBA00022908"/>
    </source>
</evidence>
<evidence type="ECO:0000256" key="3">
    <source>
        <dbReference type="ARBA" id="ARBA00023125"/>
    </source>
</evidence>
<dbReference type="InterPro" id="IPR013762">
    <property type="entry name" value="Integrase-like_cat_sf"/>
</dbReference>
<dbReference type="CDD" id="cd00397">
    <property type="entry name" value="DNA_BRE_C"/>
    <property type="match status" value="1"/>
</dbReference>
<feature type="domain" description="Core-binding (CB)" evidence="7">
    <location>
        <begin position="45"/>
        <end position="139"/>
    </location>
</feature>
<protein>
    <submittedName>
        <fullName evidence="8">Site-specific integrase</fullName>
    </submittedName>
</protein>
<sequence>MKTESAAREDAVLPLWVIKRTQDAEGDSTSPLPVGFSYIIDELSGQLFEPGLLFLATTQTNRDGGFKKNTVDAYASDLLDWTRYLTRRRVPWNKATWEDLALYVSSMDRFVSPHHGRYYTERTKTRRLVPITAMYKWAPQHIPALCEHSPYGTLFDARKAAEFLDERRRSRRSKVPVTRDDADDEEIPLYMNENEVKETLKAMGPEPRASGCDEDEESATSSIGHLGMELGLQAGLRVSEVVGLQVRLFKRYLNQKLIPGAFYRVGKFRRKGGERKTVRMHGVLVQKVVNYIKCERAEVMRGVQADHGVLLVHKTGQHRGEPLRTGTLQRRFAKACMAAQVTMTVSKLAPVDGDWTNLVVEELLRPKYTFHNLRHTFAVWRYYARKRDGDTDPWKHVQEELGHKDAATTMKFYLPVTQDFEASVTDEFIATLNADAGVYGMEDDEELDEELADAL</sequence>
<dbReference type="PROSITE" id="PS51898">
    <property type="entry name" value="TYR_RECOMBINASE"/>
    <property type="match status" value="1"/>
</dbReference>
<dbReference type="Gene3D" id="1.10.150.130">
    <property type="match status" value="1"/>
</dbReference>
<name>A0A4Z0CEC0_9BURK</name>
<dbReference type="Pfam" id="PF00589">
    <property type="entry name" value="Phage_integrase"/>
    <property type="match status" value="1"/>
</dbReference>
<dbReference type="PROSITE" id="PS51900">
    <property type="entry name" value="CB"/>
    <property type="match status" value="1"/>
</dbReference>
<keyword evidence="2" id="KW-0229">DNA integration</keyword>
<feature type="domain" description="Tyr recombinase" evidence="6">
    <location>
        <begin position="186"/>
        <end position="426"/>
    </location>
</feature>
<dbReference type="GO" id="GO:0006310">
    <property type="term" value="P:DNA recombination"/>
    <property type="evidence" value="ECO:0007669"/>
    <property type="project" value="UniProtKB-KW"/>
</dbReference>
<comment type="similarity">
    <text evidence="1">Belongs to the 'phage' integrase family.</text>
</comment>
<dbReference type="InterPro" id="IPR044068">
    <property type="entry name" value="CB"/>
</dbReference>
<dbReference type="Gene3D" id="1.10.443.10">
    <property type="entry name" value="Intergrase catalytic core"/>
    <property type="match status" value="1"/>
</dbReference>
<keyword evidence="3 5" id="KW-0238">DNA-binding</keyword>
<reference evidence="8 9" key="1">
    <citation type="submission" date="2019-03" db="EMBL/GenBank/DDBJ databases">
        <title>Ramlibacter sp. 18x22-1, whole genome shotgun sequence.</title>
        <authorList>
            <person name="Zhang X."/>
            <person name="Feng G."/>
            <person name="Zhu H."/>
        </authorList>
    </citation>
    <scope>NUCLEOTIDE SEQUENCE [LARGE SCALE GENOMIC DNA]</scope>
    <source>
        <strain evidence="8 9">18x22-1</strain>
    </source>
</reference>
<dbReference type="PANTHER" id="PTHR30349">
    <property type="entry name" value="PHAGE INTEGRASE-RELATED"/>
    <property type="match status" value="1"/>
</dbReference>
<dbReference type="SUPFAM" id="SSF56349">
    <property type="entry name" value="DNA breaking-rejoining enzymes"/>
    <property type="match status" value="1"/>
</dbReference>
<dbReference type="SUPFAM" id="SSF47823">
    <property type="entry name" value="lambda integrase-like, N-terminal domain"/>
    <property type="match status" value="1"/>
</dbReference>
<dbReference type="Proteomes" id="UP000297839">
    <property type="component" value="Unassembled WGS sequence"/>
</dbReference>
<dbReference type="OrthoDB" id="8610787at2"/>
<keyword evidence="4" id="KW-0233">DNA recombination</keyword>
<dbReference type="AlphaFoldDB" id="A0A4Z0CEC0"/>
<evidence type="ECO:0000256" key="5">
    <source>
        <dbReference type="PROSITE-ProRule" id="PRU01248"/>
    </source>
</evidence>
<dbReference type="RefSeq" id="WP_135249015.1">
    <property type="nucleotide sequence ID" value="NZ_SMLK01000001.1"/>
</dbReference>
<keyword evidence="9" id="KW-1185">Reference proteome</keyword>
<accession>A0A4Z0CEC0</accession>
<dbReference type="InterPro" id="IPR050090">
    <property type="entry name" value="Tyrosine_recombinase_XerCD"/>
</dbReference>
<dbReference type="InterPro" id="IPR002104">
    <property type="entry name" value="Integrase_catalytic"/>
</dbReference>
<gene>
    <name evidence="8" type="ORF">EZ216_07250</name>
</gene>
<evidence type="ECO:0000259" key="7">
    <source>
        <dbReference type="PROSITE" id="PS51900"/>
    </source>
</evidence>
<evidence type="ECO:0000256" key="4">
    <source>
        <dbReference type="ARBA" id="ARBA00023172"/>
    </source>
</evidence>
<dbReference type="InterPro" id="IPR011010">
    <property type="entry name" value="DNA_brk_join_enz"/>
</dbReference>